<sequence length="389" mass="42565">MPGRPASASPPPSHSPNPNSLSVTSSSSTSTSTSSHRSTADSTLMSDEDEAAPPPGSTSDNPTSTATPSPPPRTITELAPLPPPPLSSTTTRTPSFPVREDCWSEEATRTLIDAWGSHYLELNRGNLRQKHWQEVADAVNALHAHSKKLQRTDIQCKNRIDTLKKKYKVEKSKFIESNGRYVSPWPFFPSLDSLIGDNFIKNAPTSPSPPPPKKNLAAAKNSPSPAPPKKEFLTLPPPPSAVPVGPRSKRPAPMNSATAEDSFRRNFSAIAAAAAASAEEDEEEEEESDMSTPTTAKYGQKKKKRRVQGGVMAQGYKELAEAIGRFGEIYERVEEAKQKQMVELEKQRMEFAKDLEIQRMKLIVDSQVYIAKLKSPKRSSHSGKAYGYS</sequence>
<name>A0ACC0AQZ4_CATRO</name>
<dbReference type="Proteomes" id="UP001060085">
    <property type="component" value="Linkage Group LG05"/>
</dbReference>
<keyword evidence="2" id="KW-1185">Reference proteome</keyword>
<comment type="caution">
    <text evidence="1">The sequence shown here is derived from an EMBL/GenBank/DDBJ whole genome shotgun (WGS) entry which is preliminary data.</text>
</comment>
<evidence type="ECO:0000313" key="2">
    <source>
        <dbReference type="Proteomes" id="UP001060085"/>
    </source>
</evidence>
<organism evidence="1 2">
    <name type="scientific">Catharanthus roseus</name>
    <name type="common">Madagascar periwinkle</name>
    <name type="synonym">Vinca rosea</name>
    <dbReference type="NCBI Taxonomy" id="4058"/>
    <lineage>
        <taxon>Eukaryota</taxon>
        <taxon>Viridiplantae</taxon>
        <taxon>Streptophyta</taxon>
        <taxon>Embryophyta</taxon>
        <taxon>Tracheophyta</taxon>
        <taxon>Spermatophyta</taxon>
        <taxon>Magnoliopsida</taxon>
        <taxon>eudicotyledons</taxon>
        <taxon>Gunneridae</taxon>
        <taxon>Pentapetalae</taxon>
        <taxon>asterids</taxon>
        <taxon>lamiids</taxon>
        <taxon>Gentianales</taxon>
        <taxon>Apocynaceae</taxon>
        <taxon>Rauvolfioideae</taxon>
        <taxon>Vinceae</taxon>
        <taxon>Catharanthinae</taxon>
        <taxon>Catharanthus</taxon>
    </lineage>
</organism>
<reference evidence="2" key="1">
    <citation type="journal article" date="2023" name="Nat. Plants">
        <title>Single-cell RNA sequencing provides a high-resolution roadmap for understanding the multicellular compartmentation of specialized metabolism.</title>
        <authorList>
            <person name="Sun S."/>
            <person name="Shen X."/>
            <person name="Li Y."/>
            <person name="Li Y."/>
            <person name="Wang S."/>
            <person name="Li R."/>
            <person name="Zhang H."/>
            <person name="Shen G."/>
            <person name="Guo B."/>
            <person name="Wei J."/>
            <person name="Xu J."/>
            <person name="St-Pierre B."/>
            <person name="Chen S."/>
            <person name="Sun C."/>
        </authorList>
    </citation>
    <scope>NUCLEOTIDE SEQUENCE [LARGE SCALE GENOMIC DNA]</scope>
</reference>
<accession>A0ACC0AQZ4</accession>
<gene>
    <name evidence="1" type="ORF">M9H77_21191</name>
</gene>
<protein>
    <submittedName>
        <fullName evidence="1">Uncharacterized protein</fullName>
    </submittedName>
</protein>
<evidence type="ECO:0000313" key="1">
    <source>
        <dbReference type="EMBL" id="KAI5661868.1"/>
    </source>
</evidence>
<proteinExistence type="predicted"/>
<dbReference type="EMBL" id="CM044705">
    <property type="protein sequence ID" value="KAI5661868.1"/>
    <property type="molecule type" value="Genomic_DNA"/>
</dbReference>